<feature type="transmembrane region" description="Helical" evidence="8">
    <location>
        <begin position="763"/>
        <end position="783"/>
    </location>
</feature>
<dbReference type="PANTHER" id="PTHR11920">
    <property type="entry name" value="GUANYLYL CYCLASE"/>
    <property type="match status" value="1"/>
</dbReference>
<name>A0ABP8LXZ8_9BACT</name>
<evidence type="ECO:0000256" key="3">
    <source>
        <dbReference type="ARBA" id="ARBA00022741"/>
    </source>
</evidence>
<dbReference type="InterPro" id="IPR029787">
    <property type="entry name" value="Nucleotide_cyclase"/>
</dbReference>
<reference evidence="12" key="1">
    <citation type="journal article" date="2019" name="Int. J. Syst. Evol. Microbiol.">
        <title>The Global Catalogue of Microorganisms (GCM) 10K type strain sequencing project: providing services to taxonomists for standard genome sequencing and annotation.</title>
        <authorList>
            <consortium name="The Broad Institute Genomics Platform"/>
            <consortium name="The Broad Institute Genome Sequencing Center for Infectious Disease"/>
            <person name="Wu L."/>
            <person name="Ma J."/>
        </authorList>
    </citation>
    <scope>NUCLEOTIDE SEQUENCE [LARGE SCALE GENOMIC DNA]</scope>
    <source>
        <strain evidence="12">JCM 17926</strain>
    </source>
</reference>
<dbReference type="PROSITE" id="PS00452">
    <property type="entry name" value="GUANYLATE_CYCLASE_1"/>
    <property type="match status" value="1"/>
</dbReference>
<evidence type="ECO:0000256" key="2">
    <source>
        <dbReference type="ARBA" id="ARBA00022692"/>
    </source>
</evidence>
<proteinExistence type="inferred from homology"/>
<keyword evidence="12" id="KW-1185">Reference proteome</keyword>
<dbReference type="Gene3D" id="2.130.10.10">
    <property type="entry name" value="YVTN repeat-like/Quinoprotein amine dehydrogenase"/>
    <property type="match status" value="2"/>
</dbReference>
<evidence type="ECO:0000256" key="5">
    <source>
        <dbReference type="ARBA" id="ARBA00023136"/>
    </source>
</evidence>
<evidence type="ECO:0000313" key="12">
    <source>
        <dbReference type="Proteomes" id="UP001500552"/>
    </source>
</evidence>
<dbReference type="EMBL" id="BAABHC010000016">
    <property type="protein sequence ID" value="GAA4437555.1"/>
    <property type="molecule type" value="Genomic_DNA"/>
</dbReference>
<feature type="domain" description="Guanylate cyclase" evidence="10">
    <location>
        <begin position="844"/>
        <end position="975"/>
    </location>
</feature>
<dbReference type="InterPro" id="IPR013783">
    <property type="entry name" value="Ig-like_fold"/>
</dbReference>
<keyword evidence="3" id="KW-0547">Nucleotide-binding</keyword>
<dbReference type="Pfam" id="PF00211">
    <property type="entry name" value="Guanylate_cyc"/>
    <property type="match status" value="1"/>
</dbReference>
<dbReference type="InterPro" id="IPR050401">
    <property type="entry name" value="Cyclic_nucleotide_synthase"/>
</dbReference>
<comment type="subcellular location">
    <subcellularLocation>
        <location evidence="1">Membrane</location>
    </subcellularLocation>
</comment>
<dbReference type="InterPro" id="IPR011123">
    <property type="entry name" value="Y_Y_Y"/>
</dbReference>
<evidence type="ECO:0000256" key="4">
    <source>
        <dbReference type="ARBA" id="ARBA00022989"/>
    </source>
</evidence>
<dbReference type="Gene3D" id="3.30.70.1230">
    <property type="entry name" value="Nucleotide cyclase"/>
    <property type="match status" value="1"/>
</dbReference>
<dbReference type="SMART" id="SM00044">
    <property type="entry name" value="CYCc"/>
    <property type="match status" value="1"/>
</dbReference>
<dbReference type="Gene3D" id="2.60.40.10">
    <property type="entry name" value="Immunoglobulins"/>
    <property type="match status" value="1"/>
</dbReference>
<keyword evidence="5 8" id="KW-0472">Membrane</keyword>
<feature type="chain" id="PRO_5045911612" description="Guanylate cyclase domain-containing protein" evidence="9">
    <location>
        <begin position="21"/>
        <end position="1028"/>
    </location>
</feature>
<comment type="similarity">
    <text evidence="7">Belongs to the adenylyl cyclase class-4/guanylyl cyclase family.</text>
</comment>
<dbReference type="InterPro" id="IPR015943">
    <property type="entry name" value="WD40/YVTN_repeat-like_dom_sf"/>
</dbReference>
<evidence type="ECO:0000256" key="7">
    <source>
        <dbReference type="RuleBase" id="RU000405"/>
    </source>
</evidence>
<evidence type="ECO:0000256" key="8">
    <source>
        <dbReference type="SAM" id="Phobius"/>
    </source>
</evidence>
<dbReference type="InterPro" id="IPR018297">
    <property type="entry name" value="A/G_cyclase_CS"/>
</dbReference>
<dbReference type="InterPro" id="IPR001054">
    <property type="entry name" value="A/G_cyclase"/>
</dbReference>
<dbReference type="Pfam" id="PF07495">
    <property type="entry name" value="Y_Y_Y"/>
    <property type="match status" value="1"/>
</dbReference>
<dbReference type="PANTHER" id="PTHR11920:SF335">
    <property type="entry name" value="GUANYLATE CYCLASE"/>
    <property type="match status" value="1"/>
</dbReference>
<evidence type="ECO:0000256" key="9">
    <source>
        <dbReference type="SAM" id="SignalP"/>
    </source>
</evidence>
<evidence type="ECO:0000313" key="11">
    <source>
        <dbReference type="EMBL" id="GAA4437555.1"/>
    </source>
</evidence>
<evidence type="ECO:0000259" key="10">
    <source>
        <dbReference type="PROSITE" id="PS50125"/>
    </source>
</evidence>
<gene>
    <name evidence="11" type="ORF">GCM10023188_31880</name>
</gene>
<dbReference type="SUPFAM" id="SSF63829">
    <property type="entry name" value="Calcium-dependent phosphotriesterase"/>
    <property type="match status" value="3"/>
</dbReference>
<keyword evidence="2 8" id="KW-0812">Transmembrane</keyword>
<evidence type="ECO:0000256" key="1">
    <source>
        <dbReference type="ARBA" id="ARBA00004370"/>
    </source>
</evidence>
<evidence type="ECO:0000256" key="6">
    <source>
        <dbReference type="ARBA" id="ARBA00023239"/>
    </source>
</evidence>
<comment type="caution">
    <text evidence="11">The sequence shown here is derived from an EMBL/GenBank/DDBJ whole genome shotgun (WGS) entry which is preliminary data.</text>
</comment>
<dbReference type="SUPFAM" id="SSF55073">
    <property type="entry name" value="Nucleotide cyclase"/>
    <property type="match status" value="1"/>
</dbReference>
<dbReference type="CDD" id="cd07302">
    <property type="entry name" value="CHD"/>
    <property type="match status" value="1"/>
</dbReference>
<keyword evidence="4 8" id="KW-1133">Transmembrane helix</keyword>
<organism evidence="11 12">
    <name type="scientific">Pontibacter saemangeumensis</name>
    <dbReference type="NCBI Taxonomy" id="1084525"/>
    <lineage>
        <taxon>Bacteria</taxon>
        <taxon>Pseudomonadati</taxon>
        <taxon>Bacteroidota</taxon>
        <taxon>Cytophagia</taxon>
        <taxon>Cytophagales</taxon>
        <taxon>Hymenobacteraceae</taxon>
        <taxon>Pontibacter</taxon>
    </lineage>
</organism>
<keyword evidence="9" id="KW-0732">Signal</keyword>
<dbReference type="Proteomes" id="UP001500552">
    <property type="component" value="Unassembled WGS sequence"/>
</dbReference>
<feature type="signal peptide" evidence="9">
    <location>
        <begin position="1"/>
        <end position="20"/>
    </location>
</feature>
<accession>A0ABP8LXZ8</accession>
<keyword evidence="6 7" id="KW-0456">Lyase</keyword>
<sequence>MSKYLFITIFLLIGSFRSLAQLGDPFIQSFPPSAYQSDSYISSPQNWGVIQDNRGILYISNTSGVMEYDGVSWHLVKNTDYEERFHLAKNSEGRIFVGNSTALGYLAPDSVGQMQFISLLPFLKGKYPELEIKGVAAVGQDVYFCAENNIFRWSGKGFKVFKSAAGIIRIFPSPDGLYVLHRTLGLGLLDRNRFKVVPGGEQFKSLNVTALLPMPATKASKQNFFVVTFDQGLYTYEDHVLKKLATASGGILKSTSFMHGITLADGTVALATTSEGVVVVNYAGDVIKVIVKESGLNDNTVLSLYTDPEGGVWAALNKGISRIDYPSPVSYLGEKSGLEGIVLDILKKDSRLYAGTTVGLYRMDEKAPLPEFQKLPQLQREVWKMLDIGKDSLLVVSSGGVYMLAGPTVKQLSPATKNIVYKTIHQSLHNPSNYYVGSSDGLALLTHRDGRWKWEGDIQGVRHDVIYLAEDRAGVLWASCDNKISTVDISGGPRLNPPVLSLTPAPQLVEQLTRFQVSAINGNIYFGTSKGIYSIQQKGERYFLKPDATFGALFADGSREAINLTEDRNGDIWLTSEFRTGLLKKKEDNTYAWDTIPLSRIPKLAVWAIHTDPEGAVWLGTTDNIYRYSPFVPKNYSSRQQTVLRKVNLLGDSTVFFGAFAENGTATIKQSPRFKFVLPHAVKSISFEYAATSYDAPEQLMYSYMLEGEDKGWSHWTTETKKEFTGLDEGNYVFKVKSKNIYGTENLASTFAFESLPPFYRTWWAYGIYVLFYGLVILAFIKIKHRNLIASKKSLEKQVYERTAQLEVEKKKSDDLLLNILPAETAEELKSTGRARARSYEAVTVLFTDFKDFTKISEHLTPEELVSVIDFYFCAFDRIISSYKIEKIKTIGDAYMCAGGLPDPNANTPTDVVKAALEILQFVKNLNPDNKQLKKHKFEIRVGIHTGPVVAGIVGTTKFAYDIWGDTVNTAARMETCGEEGKVNISGATYEIIKDEFRCTYRGKVDAKNKGDIDMYFVEAHVESPVLL</sequence>
<dbReference type="PROSITE" id="PS50125">
    <property type="entry name" value="GUANYLATE_CYCLASE_2"/>
    <property type="match status" value="1"/>
</dbReference>
<dbReference type="Gene3D" id="6.10.250.780">
    <property type="match status" value="1"/>
</dbReference>
<protein>
    <recommendedName>
        <fullName evidence="10">Guanylate cyclase domain-containing protein</fullName>
    </recommendedName>
</protein>